<evidence type="ECO:0000313" key="1">
    <source>
        <dbReference type="EMBL" id="RBM06058.1"/>
    </source>
</evidence>
<protein>
    <submittedName>
        <fullName evidence="1">Uncharacterized protein</fullName>
    </submittedName>
</protein>
<keyword evidence="2" id="KW-1185">Reference proteome</keyword>
<comment type="caution">
    <text evidence="1">The sequence shown here is derived from an EMBL/GenBank/DDBJ whole genome shotgun (WGS) entry which is preliminary data.</text>
</comment>
<dbReference type="EMBL" id="QEXL01000014">
    <property type="protein sequence ID" value="RBM06058.1"/>
    <property type="molecule type" value="Genomic_DNA"/>
</dbReference>
<reference evidence="1 2" key="1">
    <citation type="submission" date="2018-05" db="EMBL/GenBank/DDBJ databases">
        <title>Komagataeibacter cocois sp. nov., for a novel cellulose- producing strain isolated from coconut milk.</title>
        <authorList>
            <person name="Liu L."/>
            <person name="Wang Y."/>
            <person name="Liu S."/>
            <person name="Bi J."/>
            <person name="Chen H."/>
            <person name="Deng J."/>
            <person name="Zhang C."/>
            <person name="Hu Q."/>
            <person name="Li C."/>
        </authorList>
    </citation>
    <scope>NUCLEOTIDE SEQUENCE [LARGE SCALE GENOMIC DNA]</scope>
    <source>
        <strain evidence="1 2">WE7</strain>
    </source>
</reference>
<dbReference type="Proteomes" id="UP000252680">
    <property type="component" value="Unassembled WGS sequence"/>
</dbReference>
<organism evidence="1 2">
    <name type="scientific">Novacetimonas cocois</name>
    <dbReference type="NCBI Taxonomy" id="1747507"/>
    <lineage>
        <taxon>Bacteria</taxon>
        <taxon>Pseudomonadati</taxon>
        <taxon>Pseudomonadota</taxon>
        <taxon>Alphaproteobacteria</taxon>
        <taxon>Acetobacterales</taxon>
        <taxon>Acetobacteraceae</taxon>
        <taxon>Novacetimonas</taxon>
    </lineage>
</organism>
<dbReference type="AlphaFoldDB" id="A0A365YTR0"/>
<accession>A0A365YTR0</accession>
<sequence length="115" mass="11922">MANAAHGNAHATAPDSTSMATVLSAMLAAAANTISAGSPISRRKGRRSTIPSWIIRMIATNTSVFSISHARSKMVACPAMPVPITAGMNSRISTTNSRTDETVHLAMAEIGSVPM</sequence>
<proteinExistence type="predicted"/>
<name>A0A365YTR0_9PROT</name>
<gene>
    <name evidence="1" type="ORF">NJLHNGOC_11340</name>
</gene>
<evidence type="ECO:0000313" key="2">
    <source>
        <dbReference type="Proteomes" id="UP000252680"/>
    </source>
</evidence>